<proteinExistence type="predicted"/>
<organism evidence="2 3">
    <name type="scientific">Limosilactobacillus coleohominis 101-4-CHN</name>
    <dbReference type="NCBI Taxonomy" id="575594"/>
    <lineage>
        <taxon>Bacteria</taxon>
        <taxon>Bacillati</taxon>
        <taxon>Bacillota</taxon>
        <taxon>Bacilli</taxon>
        <taxon>Lactobacillales</taxon>
        <taxon>Lactobacillaceae</taxon>
        <taxon>Limosilactobacillus</taxon>
    </lineage>
</organism>
<evidence type="ECO:0000313" key="2">
    <source>
        <dbReference type="EMBL" id="EEU30023.1"/>
    </source>
</evidence>
<name>C7XWM5_9LACO</name>
<dbReference type="HOGENOM" id="CLU_129819_2_0_9"/>
<dbReference type="InterPro" id="IPR009732">
    <property type="entry name" value="DUF1304"/>
</dbReference>
<evidence type="ECO:0000313" key="3">
    <source>
        <dbReference type="Proteomes" id="UP000003987"/>
    </source>
</evidence>
<reference evidence="2 3" key="1">
    <citation type="submission" date="2009-06" db="EMBL/GenBank/DDBJ databases">
        <title>The Genome Sequence of Lactobacillus coleohominis strain 101-4-CHN.</title>
        <authorList>
            <consortium name="The Broad Institute Genome Sequencing Platform"/>
            <person name="Ward D."/>
            <person name="Young S.K."/>
            <person name="Zeng Q."/>
            <person name="Koehrsen M."/>
            <person name="Alvarado L."/>
            <person name="Berlin A."/>
            <person name="Borenstein D."/>
            <person name="Chen Z."/>
            <person name="Engels R."/>
            <person name="Freedman E."/>
            <person name="Gellesch M."/>
            <person name="Goldberg J."/>
            <person name="Griggs A."/>
            <person name="Gujja S."/>
            <person name="Heiman D."/>
            <person name="Hepburn T."/>
            <person name="Howarth C."/>
            <person name="Jen D."/>
            <person name="Larson L."/>
            <person name="Lewis B."/>
            <person name="Mehta T."/>
            <person name="Park D."/>
            <person name="Pearson M."/>
            <person name="Roberts A."/>
            <person name="Saif S."/>
            <person name="Shea T."/>
            <person name="Shenoy N."/>
            <person name="Sisk P."/>
            <person name="Stolte C."/>
            <person name="Sykes S."/>
            <person name="Walk T."/>
            <person name="White J."/>
            <person name="Yandava C."/>
            <person name="Liu Y."/>
            <person name="Xu Q."/>
            <person name="Lander E."/>
            <person name="Nusbaum C."/>
            <person name="Galagan J."/>
            <person name="Birren B."/>
        </authorList>
    </citation>
    <scope>NUCLEOTIDE SEQUENCE [LARGE SCALE GENOMIC DNA]</scope>
    <source>
        <strain evidence="2 3">101-4-CHN</strain>
    </source>
</reference>
<dbReference type="EMBL" id="GG698804">
    <property type="protein sequence ID" value="EEU30023.1"/>
    <property type="molecule type" value="Genomic_DNA"/>
</dbReference>
<feature type="transmembrane region" description="Helical" evidence="1">
    <location>
        <begin position="80"/>
        <end position="97"/>
    </location>
</feature>
<evidence type="ECO:0008006" key="4">
    <source>
        <dbReference type="Google" id="ProtNLM"/>
    </source>
</evidence>
<accession>C7XWM5</accession>
<keyword evidence="1" id="KW-0812">Transmembrane</keyword>
<dbReference type="AlphaFoldDB" id="C7XWM5"/>
<dbReference type="Pfam" id="PF06993">
    <property type="entry name" value="DUF1304"/>
    <property type="match status" value="1"/>
</dbReference>
<feature type="transmembrane region" description="Helical" evidence="1">
    <location>
        <begin position="103"/>
        <end position="121"/>
    </location>
</feature>
<dbReference type="PANTHER" id="PTHR38446">
    <property type="entry name" value="BLL0914 PROTEIN"/>
    <property type="match status" value="1"/>
</dbReference>
<dbReference type="PANTHER" id="PTHR38446:SF1">
    <property type="entry name" value="BLL0914 PROTEIN"/>
    <property type="match status" value="1"/>
</dbReference>
<dbReference type="eggNOG" id="COG3759">
    <property type="taxonomic scope" value="Bacteria"/>
</dbReference>
<evidence type="ECO:0000256" key="1">
    <source>
        <dbReference type="SAM" id="Phobius"/>
    </source>
</evidence>
<feature type="transmembrane region" description="Helical" evidence="1">
    <location>
        <begin position="56"/>
        <end position="73"/>
    </location>
</feature>
<dbReference type="RefSeq" id="WP_006916865.1">
    <property type="nucleotide sequence ID" value="NZ_GG698804.1"/>
</dbReference>
<dbReference type="Proteomes" id="UP000003987">
    <property type="component" value="Unassembled WGS sequence"/>
</dbReference>
<keyword evidence="3" id="KW-1185">Reference proteome</keyword>
<keyword evidence="1" id="KW-0472">Membrane</keyword>
<keyword evidence="1" id="KW-1133">Transmembrane helix</keyword>
<gene>
    <name evidence="2" type="ORF">HMPREF0501_01028</name>
</gene>
<dbReference type="OrthoDB" id="9803832at2"/>
<protein>
    <recommendedName>
        <fullName evidence="4">DUF1304 domain-containing protein</fullName>
    </recommendedName>
</protein>
<sequence length="122" mass="13462">MLIIAIILVAVVGIEHLGIMLLEMFGQPQQQAKSFDLSSDFTKIPEVRVLMANQGIYNGMLGLLLLLSFWLFNGPVQYSIQLLLLSFVAVVACYGGFTATKKIWLIQLLPAVLAIIALWIAK</sequence>